<proteinExistence type="predicted"/>
<reference evidence="1" key="1">
    <citation type="submission" date="2017-03" db="EMBL/GenBank/DDBJ databases">
        <title>The mitochondrial genome of the carnivorous plant Utricularia reniformis (Lentibulariaceae): structure, comparative analysis and evolutionary landmarks.</title>
        <authorList>
            <person name="Silva S.R."/>
            <person name="Alvarenga D.O."/>
            <person name="Michael T.P."/>
            <person name="Miranda V.F.O."/>
            <person name="Varani A.M."/>
        </authorList>
    </citation>
    <scope>NUCLEOTIDE SEQUENCE</scope>
</reference>
<dbReference type="EMBL" id="KY774314">
    <property type="protein sequence ID" value="ART31821.1"/>
    <property type="molecule type" value="Genomic_DNA"/>
</dbReference>
<protein>
    <submittedName>
        <fullName evidence="1">Uncharacterized protein</fullName>
    </submittedName>
</protein>
<organism evidence="1">
    <name type="scientific">Utricularia reniformis</name>
    <dbReference type="NCBI Taxonomy" id="192314"/>
    <lineage>
        <taxon>Eukaryota</taxon>
        <taxon>Viridiplantae</taxon>
        <taxon>Streptophyta</taxon>
        <taxon>Embryophyta</taxon>
        <taxon>Tracheophyta</taxon>
        <taxon>Spermatophyta</taxon>
        <taxon>Magnoliopsida</taxon>
        <taxon>eudicotyledons</taxon>
        <taxon>Gunneridae</taxon>
        <taxon>Pentapetalae</taxon>
        <taxon>asterids</taxon>
        <taxon>lamiids</taxon>
        <taxon>Lamiales</taxon>
        <taxon>Lentibulariaceae</taxon>
        <taxon>Utricularia</taxon>
    </lineage>
</organism>
<dbReference type="AlphaFoldDB" id="A0A1Y0B337"/>
<geneLocation type="mitochondrion" evidence="1"/>
<evidence type="ECO:0000313" key="1">
    <source>
        <dbReference type="EMBL" id="ART31821.1"/>
    </source>
</evidence>
<gene>
    <name evidence="1" type="ORF">AEK19_MT1637</name>
</gene>
<name>A0A1Y0B337_9LAMI</name>
<sequence>MNSCVVQGKKRSPSNLYGISTYLNSHYSHDSRICLYCI</sequence>
<accession>A0A1Y0B337</accession>
<keyword evidence="1" id="KW-0496">Mitochondrion</keyword>